<dbReference type="OrthoDB" id="9806267at2"/>
<evidence type="ECO:0000256" key="1">
    <source>
        <dbReference type="ARBA" id="ARBA00022801"/>
    </source>
</evidence>
<dbReference type="InterPro" id="IPR003646">
    <property type="entry name" value="SH3-like_bac-type"/>
</dbReference>
<feature type="signal peptide" evidence="3">
    <location>
        <begin position="1"/>
        <end position="28"/>
    </location>
</feature>
<evidence type="ECO:0000259" key="4">
    <source>
        <dbReference type="PROSITE" id="PS51781"/>
    </source>
</evidence>
<evidence type="ECO:0000256" key="3">
    <source>
        <dbReference type="SAM" id="SignalP"/>
    </source>
</evidence>
<dbReference type="PANTHER" id="PTHR30404">
    <property type="entry name" value="N-ACETYLMURAMOYL-L-ALANINE AMIDASE"/>
    <property type="match status" value="1"/>
</dbReference>
<dbReference type="Gene3D" id="3.40.630.40">
    <property type="entry name" value="Zn-dependent exopeptidases"/>
    <property type="match status" value="1"/>
</dbReference>
<accession>A0A385YSE2</accession>
<dbReference type="GO" id="GO:0008745">
    <property type="term" value="F:N-acetylmuramoyl-L-alanine amidase activity"/>
    <property type="evidence" value="ECO:0007669"/>
    <property type="project" value="InterPro"/>
</dbReference>
<name>A0A385YSE2_9BACL</name>
<dbReference type="KEGG" id="paek:D3873_07365"/>
<dbReference type="EMBL" id="CP032418">
    <property type="protein sequence ID" value="AYC29719.1"/>
    <property type="molecule type" value="Genomic_DNA"/>
</dbReference>
<gene>
    <name evidence="5" type="ORF">D3873_07365</name>
</gene>
<evidence type="ECO:0000313" key="6">
    <source>
        <dbReference type="Proteomes" id="UP000265725"/>
    </source>
</evidence>
<proteinExistence type="predicted"/>
<dbReference type="SMART" id="SM00646">
    <property type="entry name" value="Ami_3"/>
    <property type="match status" value="1"/>
</dbReference>
<dbReference type="GO" id="GO:0071555">
    <property type="term" value="P:cell wall organization"/>
    <property type="evidence" value="ECO:0007669"/>
    <property type="project" value="UniProtKB-KW"/>
</dbReference>
<evidence type="ECO:0000256" key="2">
    <source>
        <dbReference type="ARBA" id="ARBA00023316"/>
    </source>
</evidence>
<reference evidence="6" key="1">
    <citation type="submission" date="2018-09" db="EMBL/GenBank/DDBJ databases">
        <authorList>
            <person name="Zhu H."/>
        </authorList>
    </citation>
    <scope>NUCLEOTIDE SEQUENCE [LARGE SCALE GENOMIC DNA]</scope>
    <source>
        <strain evidence="6">K2R23-3</strain>
    </source>
</reference>
<dbReference type="PIRSF" id="PIRSF037846">
    <property type="entry name" value="Autolysin_YrvJ_prd"/>
    <property type="match status" value="1"/>
</dbReference>
<dbReference type="CDD" id="cd02696">
    <property type="entry name" value="MurNAc-LAA"/>
    <property type="match status" value="1"/>
</dbReference>
<evidence type="ECO:0000313" key="5">
    <source>
        <dbReference type="EMBL" id="AYC29719.1"/>
    </source>
</evidence>
<feature type="domain" description="SH3b" evidence="4">
    <location>
        <begin position="30"/>
        <end position="92"/>
    </location>
</feature>
<dbReference type="Gene3D" id="2.30.30.40">
    <property type="entry name" value="SH3 Domains"/>
    <property type="match status" value="4"/>
</dbReference>
<sequence>MICWKKLRLFLCILFLLFSTTIPTISYAQDPEIEINVPTLKVRNGPGLAYAIVDQVKKGDTYRVLDKQNDWYQIETATTKGWVASWYTTSKKSSTQEKVYTVISQVNKLNVRSQASLNAAVLTQMNAGNEASFVQTNGDWTEVVFQGQQGFVASKYITKETQNNNKPTPEKVDNPSFEVKVSALNVRSKADLSAKKVGTVIKGDRFTILDRKTNWVKIQLNSKNTGWVFSFYGTESELPPTSSTKTKIESKTVTVVYNGTNVRKEPSTNSEVVYRASAGETFTVSGNEGGWYKIDDSSFGTAYLANWVVSSEEKSVSEKPVEKRKKGTLNGVTIVIDPGHGGNDHGTTGARGTEEKGITLQTAELLYSKLSQAGANVVLTRESDTYVGLRKRVSIGHQQSADAFISLHYDATDSSSINGFTTYYLNSYQKELAQAVHEQLKTKISLRDRGVQRGNYLVLRENKQKAILIELGFLSNPSEERTLVTEQFREQATIGIYDGIIAFFDQQLATEN</sequence>
<feature type="chain" id="PRO_5017269456" evidence="3">
    <location>
        <begin position="29"/>
        <end position="512"/>
    </location>
</feature>
<dbReference type="GO" id="GO:0009253">
    <property type="term" value="P:peptidoglycan catabolic process"/>
    <property type="evidence" value="ECO:0007669"/>
    <property type="project" value="InterPro"/>
</dbReference>
<keyword evidence="6" id="KW-1185">Reference proteome</keyword>
<dbReference type="InterPro" id="IPR002508">
    <property type="entry name" value="MurNAc-LAA_cat"/>
</dbReference>
<dbReference type="PROSITE" id="PS51781">
    <property type="entry name" value="SH3B"/>
    <property type="match status" value="4"/>
</dbReference>
<keyword evidence="2" id="KW-0961">Cell wall biogenesis/degradation</keyword>
<dbReference type="Pfam" id="PF01520">
    <property type="entry name" value="Amidase_3"/>
    <property type="match status" value="1"/>
</dbReference>
<dbReference type="GO" id="GO:0030288">
    <property type="term" value="C:outer membrane-bounded periplasmic space"/>
    <property type="evidence" value="ECO:0007669"/>
    <property type="project" value="TreeGrafter"/>
</dbReference>
<keyword evidence="3" id="KW-0732">Signal</keyword>
<dbReference type="SUPFAM" id="SSF53187">
    <property type="entry name" value="Zn-dependent exopeptidases"/>
    <property type="match status" value="1"/>
</dbReference>
<dbReference type="SMART" id="SM00287">
    <property type="entry name" value="SH3b"/>
    <property type="match status" value="4"/>
</dbReference>
<organism evidence="5 6">
    <name type="scientific">Paenisporosarcina cavernae</name>
    <dbReference type="NCBI Taxonomy" id="2320858"/>
    <lineage>
        <taxon>Bacteria</taxon>
        <taxon>Bacillati</taxon>
        <taxon>Bacillota</taxon>
        <taxon>Bacilli</taxon>
        <taxon>Bacillales</taxon>
        <taxon>Caryophanaceae</taxon>
        <taxon>Paenisporosarcina</taxon>
    </lineage>
</organism>
<feature type="domain" description="SH3b" evidence="4">
    <location>
        <begin position="174"/>
        <end position="237"/>
    </location>
</feature>
<protein>
    <submittedName>
        <fullName evidence="5">N-acetylmuramoyl-L-alanine amidase</fullName>
    </submittedName>
</protein>
<feature type="domain" description="SH3b" evidence="4">
    <location>
        <begin position="250"/>
        <end position="312"/>
    </location>
</feature>
<dbReference type="InterPro" id="IPR017293">
    <property type="entry name" value="N-acetylmuramoyl-L-ala_amidase"/>
</dbReference>
<dbReference type="AlphaFoldDB" id="A0A385YSE2"/>
<feature type="domain" description="SH3b" evidence="4">
    <location>
        <begin position="97"/>
        <end position="161"/>
    </location>
</feature>
<dbReference type="Proteomes" id="UP000265725">
    <property type="component" value="Chromosome"/>
</dbReference>
<dbReference type="InterPro" id="IPR050695">
    <property type="entry name" value="N-acetylmuramoyl_amidase_3"/>
</dbReference>
<dbReference type="RefSeq" id="WP_119883457.1">
    <property type="nucleotide sequence ID" value="NZ_CP032418.1"/>
</dbReference>
<dbReference type="Pfam" id="PF08239">
    <property type="entry name" value="SH3_3"/>
    <property type="match status" value="4"/>
</dbReference>
<keyword evidence="1" id="KW-0378">Hydrolase</keyword>
<dbReference type="PANTHER" id="PTHR30404:SF0">
    <property type="entry name" value="N-ACETYLMURAMOYL-L-ALANINE AMIDASE AMIC"/>
    <property type="match status" value="1"/>
</dbReference>